<evidence type="ECO:0000313" key="1">
    <source>
        <dbReference type="EMBL" id="MBX50544.1"/>
    </source>
</evidence>
<sequence length="43" mass="5014">MLLFSPPNALQIMWTKVNYHRLPCSPRAEILLWLVGIFLSCLK</sequence>
<accession>A0A2P2P706</accession>
<dbReference type="EMBL" id="GGEC01070060">
    <property type="protein sequence ID" value="MBX50544.1"/>
    <property type="molecule type" value="Transcribed_RNA"/>
</dbReference>
<protein>
    <submittedName>
        <fullName evidence="1">Uncharacterized protein</fullName>
    </submittedName>
</protein>
<reference evidence="1" key="1">
    <citation type="submission" date="2018-02" db="EMBL/GenBank/DDBJ databases">
        <title>Rhizophora mucronata_Transcriptome.</title>
        <authorList>
            <person name="Meera S.P."/>
            <person name="Sreeshan A."/>
            <person name="Augustine A."/>
        </authorList>
    </citation>
    <scope>NUCLEOTIDE SEQUENCE</scope>
    <source>
        <tissue evidence="1">Leaf</tissue>
    </source>
</reference>
<name>A0A2P2P706_RHIMU</name>
<organism evidence="1">
    <name type="scientific">Rhizophora mucronata</name>
    <name type="common">Asiatic mangrove</name>
    <dbReference type="NCBI Taxonomy" id="61149"/>
    <lineage>
        <taxon>Eukaryota</taxon>
        <taxon>Viridiplantae</taxon>
        <taxon>Streptophyta</taxon>
        <taxon>Embryophyta</taxon>
        <taxon>Tracheophyta</taxon>
        <taxon>Spermatophyta</taxon>
        <taxon>Magnoliopsida</taxon>
        <taxon>eudicotyledons</taxon>
        <taxon>Gunneridae</taxon>
        <taxon>Pentapetalae</taxon>
        <taxon>rosids</taxon>
        <taxon>fabids</taxon>
        <taxon>Malpighiales</taxon>
        <taxon>Rhizophoraceae</taxon>
        <taxon>Rhizophora</taxon>
    </lineage>
</organism>
<proteinExistence type="predicted"/>
<dbReference type="AlphaFoldDB" id="A0A2P2P706"/>